<dbReference type="STRING" id="1343739.PAP_08885"/>
<dbReference type="KEGG" id="ppac:PAP_08885"/>
<dbReference type="Gene3D" id="3.40.50.720">
    <property type="entry name" value="NAD(P)-binding Rossmann-like Domain"/>
    <property type="match status" value="1"/>
</dbReference>
<evidence type="ECO:0000259" key="1">
    <source>
        <dbReference type="SMART" id="SM00881"/>
    </source>
</evidence>
<dbReference type="PANTHER" id="PTHR33303">
    <property type="entry name" value="CYTOPLASMIC PROTEIN-RELATED"/>
    <property type="match status" value="1"/>
</dbReference>
<dbReference type="HOGENOM" id="CLU_112567_1_2_2"/>
<reference evidence="3" key="1">
    <citation type="submission" date="2013-06" db="EMBL/GenBank/DDBJ databases">
        <title>Complete Genome Sequence of Hyperthermophilic Palaeococcus pacificus DY20341T, Isolated from a Deep-Sea Hydrothermal Sediments.</title>
        <authorList>
            <person name="Zeng X."/>
            <person name="Shao Z."/>
        </authorList>
    </citation>
    <scope>NUCLEOTIDE SEQUENCE [LARGE SCALE GENOMIC DNA]</scope>
    <source>
        <strain evidence="3">DY20341</strain>
    </source>
</reference>
<dbReference type="OrthoDB" id="42776at2157"/>
<organism evidence="2 3">
    <name type="scientific">Palaeococcus pacificus DY20341</name>
    <dbReference type="NCBI Taxonomy" id="1343739"/>
    <lineage>
        <taxon>Archaea</taxon>
        <taxon>Methanobacteriati</taxon>
        <taxon>Methanobacteriota</taxon>
        <taxon>Thermococci</taxon>
        <taxon>Thermococcales</taxon>
        <taxon>Thermococcaceae</taxon>
        <taxon>Palaeococcus</taxon>
    </lineage>
</organism>
<dbReference type="SUPFAM" id="SSF51735">
    <property type="entry name" value="NAD(P)-binding Rossmann-fold domains"/>
    <property type="match status" value="1"/>
</dbReference>
<dbReference type="Proteomes" id="UP000027981">
    <property type="component" value="Chromosome"/>
</dbReference>
<dbReference type="RefSeq" id="WP_048165635.1">
    <property type="nucleotide sequence ID" value="NZ_CP006019.1"/>
</dbReference>
<dbReference type="PANTHER" id="PTHR33303:SF2">
    <property type="entry name" value="COA-BINDING DOMAIN-CONTAINING PROTEIN"/>
    <property type="match status" value="1"/>
</dbReference>
<dbReference type="eggNOG" id="arCOG04227">
    <property type="taxonomic scope" value="Archaea"/>
</dbReference>
<proteinExistence type="predicted"/>
<feature type="domain" description="CoA-binding" evidence="1">
    <location>
        <begin position="3"/>
        <end position="95"/>
    </location>
</feature>
<name>A0A075LVX5_9EURY</name>
<dbReference type="GeneID" id="24842874"/>
<protein>
    <submittedName>
        <fullName evidence="2">CoA-binding protein</fullName>
    </submittedName>
</protein>
<dbReference type="InterPro" id="IPR036291">
    <property type="entry name" value="NAD(P)-bd_dom_sf"/>
</dbReference>
<gene>
    <name evidence="2" type="ORF">PAP_08885</name>
</gene>
<dbReference type="SMART" id="SM00881">
    <property type="entry name" value="CoA_binding"/>
    <property type="match status" value="1"/>
</dbReference>
<evidence type="ECO:0000313" key="3">
    <source>
        <dbReference type="Proteomes" id="UP000027981"/>
    </source>
</evidence>
<evidence type="ECO:0000313" key="2">
    <source>
        <dbReference type="EMBL" id="AIF70157.1"/>
    </source>
</evidence>
<dbReference type="AlphaFoldDB" id="A0A075LVX5"/>
<reference evidence="2 3" key="2">
    <citation type="journal article" date="2015" name="Genome Announc.">
        <title>Complete Genome Sequence of Hyperthermophilic Piezophilic Archaeon Palaeococcus pacificus DY20341T, Isolated from Deep-Sea Hydrothermal Sediments.</title>
        <authorList>
            <person name="Zeng X."/>
            <person name="Jebbar M."/>
            <person name="Shao Z."/>
        </authorList>
    </citation>
    <scope>NUCLEOTIDE SEQUENCE [LARGE SCALE GENOMIC DNA]</scope>
    <source>
        <strain evidence="2 3">DY20341</strain>
    </source>
</reference>
<sequence>MNVGDFKKIALVGASPNPAKYGNIILKDLKKKGFEVLPVNPNYDEIEGLKCYKSVKDLPKDVDVIVFVVPPKVGVKVAKEAIEAGFRKLWFQPGAESEEIRELVEKENIEYSFIKCIMVETSDKRMFLEV</sequence>
<keyword evidence="3" id="KW-1185">Reference proteome</keyword>
<dbReference type="Pfam" id="PF13380">
    <property type="entry name" value="CoA_binding_2"/>
    <property type="match status" value="1"/>
</dbReference>
<accession>A0A075LVX5</accession>
<dbReference type="InterPro" id="IPR003781">
    <property type="entry name" value="CoA-bd"/>
</dbReference>
<dbReference type="EMBL" id="CP006019">
    <property type="protein sequence ID" value="AIF70157.1"/>
    <property type="molecule type" value="Genomic_DNA"/>
</dbReference>